<keyword evidence="1" id="KW-0812">Transmembrane</keyword>
<gene>
    <name evidence="3" type="ORF">Mgra_00002984</name>
    <name evidence="2" type="ORF">Mgra_00009880</name>
</gene>
<feature type="transmembrane region" description="Helical" evidence="1">
    <location>
        <begin position="278"/>
        <end position="301"/>
    </location>
</feature>
<evidence type="ECO:0000256" key="1">
    <source>
        <dbReference type="SAM" id="Phobius"/>
    </source>
</evidence>
<keyword evidence="1" id="KW-0472">Membrane</keyword>
<dbReference type="AlphaFoldDB" id="A0A8S9ZD68"/>
<feature type="transmembrane region" description="Helical" evidence="1">
    <location>
        <begin position="154"/>
        <end position="187"/>
    </location>
</feature>
<feature type="transmembrane region" description="Helical" evidence="1">
    <location>
        <begin position="109"/>
        <end position="133"/>
    </location>
</feature>
<evidence type="ECO:0000313" key="3">
    <source>
        <dbReference type="EMBL" id="KAF7637465.1"/>
    </source>
</evidence>
<sequence length="353" mass="40448">MAYVYYFRPDIYQELYNCTAYNVSDIPLENRQHIPIGLMFLFLGLIMEVRNLLYFPCMIAIRKHMDSTCFKFMFYISIADIFKMCLIVNAIITGWLAIVGAVYCVYPRFIYFAGSAGLALWGCETVAEMILAVNRCIELTSQTWAEFLFHGKRSLIWMIIPTLYGLWFFVFEMPIHFSGIFVSWFFNPHVGYLDDFGKIYYSNMHTIHNYVVIVMLTSTYFTFATILTLKTMKHKTVTSAQTNRAQKMTFVQVILISSINAIAAAIYVYMQFARISEFLILTGQFTWMLAHGMPPVIYLALNKTVRRDVYRMFIGILPCVKATTLHSSAAVVSIGGGIHRTGNRIAPSSTALH</sequence>
<dbReference type="SUPFAM" id="SSF81321">
    <property type="entry name" value="Family A G protein-coupled receptor-like"/>
    <property type="match status" value="1"/>
</dbReference>
<feature type="transmembrane region" description="Helical" evidence="1">
    <location>
        <begin position="250"/>
        <end position="272"/>
    </location>
</feature>
<dbReference type="PANTHER" id="PTHR23021:SF11">
    <property type="entry name" value="SERPENTINE RECEPTOR, CLASS T"/>
    <property type="match status" value="1"/>
</dbReference>
<keyword evidence="1" id="KW-1133">Transmembrane helix</keyword>
<dbReference type="Pfam" id="PF10321">
    <property type="entry name" value="7TM_GPCR_Srt"/>
    <property type="match status" value="1"/>
</dbReference>
<dbReference type="PANTHER" id="PTHR23021">
    <property type="entry name" value="SERPENTINE RECEPTOR, CLASS T"/>
    <property type="match status" value="1"/>
</dbReference>
<evidence type="ECO:0008006" key="5">
    <source>
        <dbReference type="Google" id="ProtNLM"/>
    </source>
</evidence>
<organism evidence="2 4">
    <name type="scientific">Meloidogyne graminicola</name>
    <dbReference type="NCBI Taxonomy" id="189291"/>
    <lineage>
        <taxon>Eukaryota</taxon>
        <taxon>Metazoa</taxon>
        <taxon>Ecdysozoa</taxon>
        <taxon>Nematoda</taxon>
        <taxon>Chromadorea</taxon>
        <taxon>Rhabditida</taxon>
        <taxon>Tylenchina</taxon>
        <taxon>Tylenchomorpha</taxon>
        <taxon>Tylenchoidea</taxon>
        <taxon>Meloidogynidae</taxon>
        <taxon>Meloidogyninae</taxon>
        <taxon>Meloidogyne</taxon>
    </lineage>
</organism>
<accession>A0A8S9ZD68</accession>
<protein>
    <recommendedName>
        <fullName evidence="5">Serpentine receptor class gamma</fullName>
    </recommendedName>
</protein>
<evidence type="ECO:0000313" key="2">
    <source>
        <dbReference type="EMBL" id="KAF7625933.1"/>
    </source>
</evidence>
<proteinExistence type="predicted"/>
<evidence type="ECO:0000313" key="4">
    <source>
        <dbReference type="Proteomes" id="UP000605970"/>
    </source>
</evidence>
<comment type="caution">
    <text evidence="2">The sequence shown here is derived from an EMBL/GenBank/DDBJ whole genome shotgun (WGS) entry which is preliminary data.</text>
</comment>
<feature type="transmembrane region" description="Helical" evidence="1">
    <location>
        <begin position="36"/>
        <end position="61"/>
    </location>
</feature>
<keyword evidence="4" id="KW-1185">Reference proteome</keyword>
<dbReference type="InterPro" id="IPR019425">
    <property type="entry name" value="7TM_GPCR_serpentine_rcpt_Srt"/>
</dbReference>
<feature type="transmembrane region" description="Helical" evidence="1">
    <location>
        <begin position="207"/>
        <end position="229"/>
    </location>
</feature>
<dbReference type="OrthoDB" id="5873245at2759"/>
<dbReference type="Gene3D" id="1.20.1070.10">
    <property type="entry name" value="Rhodopsin 7-helix transmembrane proteins"/>
    <property type="match status" value="1"/>
</dbReference>
<dbReference type="EMBL" id="JABEBT010000019">
    <property type="protein sequence ID" value="KAF7637465.1"/>
    <property type="molecule type" value="Genomic_DNA"/>
</dbReference>
<feature type="transmembrane region" description="Helical" evidence="1">
    <location>
        <begin position="81"/>
        <end position="103"/>
    </location>
</feature>
<dbReference type="EMBL" id="JABEBT010000192">
    <property type="protein sequence ID" value="KAF7625933.1"/>
    <property type="molecule type" value="Genomic_DNA"/>
</dbReference>
<dbReference type="Proteomes" id="UP000605970">
    <property type="component" value="Unassembled WGS sequence"/>
</dbReference>
<reference evidence="2" key="1">
    <citation type="journal article" date="2020" name="Ecol. Evol.">
        <title>Genome structure and content of the rice root-knot nematode (Meloidogyne graminicola).</title>
        <authorList>
            <person name="Phan N.T."/>
            <person name="Danchin E.G.J."/>
            <person name="Klopp C."/>
            <person name="Perfus-Barbeoch L."/>
            <person name="Kozlowski D.K."/>
            <person name="Koutsovoulos G.D."/>
            <person name="Lopez-Roques C."/>
            <person name="Bouchez O."/>
            <person name="Zahm M."/>
            <person name="Besnard G."/>
            <person name="Bellafiore S."/>
        </authorList>
    </citation>
    <scope>NUCLEOTIDE SEQUENCE</scope>
    <source>
        <strain evidence="2">VN-18</strain>
    </source>
</reference>
<name>A0A8S9ZD68_9BILA</name>